<feature type="region of interest" description="Disordered" evidence="8">
    <location>
        <begin position="1"/>
        <end position="27"/>
    </location>
</feature>
<dbReference type="Pfam" id="PF01545">
    <property type="entry name" value="Cation_efflux"/>
    <property type="match status" value="1"/>
</dbReference>
<name>A0A1W1WPG9_SULTA</name>
<evidence type="ECO:0000259" key="11">
    <source>
        <dbReference type="Pfam" id="PF16916"/>
    </source>
</evidence>
<dbReference type="InterPro" id="IPR002524">
    <property type="entry name" value="Cation_efflux"/>
</dbReference>
<feature type="transmembrane region" description="Helical" evidence="9">
    <location>
        <begin position="57"/>
        <end position="77"/>
    </location>
</feature>
<keyword evidence="6" id="KW-0406">Ion transport</keyword>
<feature type="transmembrane region" description="Helical" evidence="9">
    <location>
        <begin position="31"/>
        <end position="51"/>
    </location>
</feature>
<sequence>MARRNPHHAKTEEVVATAEHHHHSHGPANGFGRAIAVTVVLIVAKALGAWWGHSLALGADAAHSLGDVGALGLAWYADRQRRRPPTAHFTFGWGRLEVLAGLANALLLWVMAGALGWDALQHWRQPAANAGIMAVAAGVSLIANGVLAWGFRDPQDFNRRSALWHLATDSAGSLGVLLAAAVLWRTGWSPVNAVVTLVIAVLMVWGGWGVVRDTVRVLLEAAPASIPLAQIEAQMAAVPGVDAVHDLHVWTVSSEAPALACHVTLTAAAPPPQDVLCQLHEVLVPYGITHSTIQVETGDEAHPEPPW</sequence>
<evidence type="ECO:0000256" key="4">
    <source>
        <dbReference type="ARBA" id="ARBA00022692"/>
    </source>
</evidence>
<feature type="transmembrane region" description="Helical" evidence="9">
    <location>
        <begin position="98"/>
        <end position="117"/>
    </location>
</feature>
<feature type="transmembrane region" description="Helical" evidence="9">
    <location>
        <begin position="190"/>
        <end position="211"/>
    </location>
</feature>
<evidence type="ECO:0000256" key="5">
    <source>
        <dbReference type="ARBA" id="ARBA00022989"/>
    </source>
</evidence>
<dbReference type="InterPro" id="IPR027469">
    <property type="entry name" value="Cation_efflux_TMD_sf"/>
</dbReference>
<evidence type="ECO:0000313" key="13">
    <source>
        <dbReference type="Proteomes" id="UP000192660"/>
    </source>
</evidence>
<dbReference type="OrthoDB" id="9809646at2"/>
<evidence type="ECO:0000256" key="7">
    <source>
        <dbReference type="ARBA" id="ARBA00023136"/>
    </source>
</evidence>
<dbReference type="GO" id="GO:0005385">
    <property type="term" value="F:zinc ion transmembrane transporter activity"/>
    <property type="evidence" value="ECO:0007669"/>
    <property type="project" value="TreeGrafter"/>
</dbReference>
<keyword evidence="3" id="KW-0813">Transport</keyword>
<evidence type="ECO:0000256" key="9">
    <source>
        <dbReference type="SAM" id="Phobius"/>
    </source>
</evidence>
<dbReference type="InterPro" id="IPR058533">
    <property type="entry name" value="Cation_efflux_TM"/>
</dbReference>
<evidence type="ECO:0000256" key="1">
    <source>
        <dbReference type="ARBA" id="ARBA00004141"/>
    </source>
</evidence>
<organism evidence="12 13">
    <name type="scientific">Sulfobacillus thermosulfidooxidans (strain DSM 9293 / VKM B-1269 / AT-1)</name>
    <dbReference type="NCBI Taxonomy" id="929705"/>
    <lineage>
        <taxon>Bacteria</taxon>
        <taxon>Bacillati</taxon>
        <taxon>Bacillota</taxon>
        <taxon>Clostridia</taxon>
        <taxon>Eubacteriales</taxon>
        <taxon>Clostridiales Family XVII. Incertae Sedis</taxon>
        <taxon>Sulfobacillus</taxon>
    </lineage>
</organism>
<dbReference type="Pfam" id="PF16916">
    <property type="entry name" value="ZT_dimer"/>
    <property type="match status" value="1"/>
</dbReference>
<keyword evidence="5 9" id="KW-1133">Transmembrane helix</keyword>
<evidence type="ECO:0000256" key="2">
    <source>
        <dbReference type="ARBA" id="ARBA00008873"/>
    </source>
</evidence>
<protein>
    <submittedName>
        <fullName evidence="12">Cobalt-zinc-cadmium efflux system protein</fullName>
    </submittedName>
</protein>
<gene>
    <name evidence="12" type="ORF">SAMN00768000_3668</name>
</gene>
<proteinExistence type="inferred from homology"/>
<dbReference type="InterPro" id="IPR027470">
    <property type="entry name" value="Cation_efflux_CTD"/>
</dbReference>
<dbReference type="RefSeq" id="WP_084662167.1">
    <property type="nucleotide sequence ID" value="NZ_FWWY01000002.1"/>
</dbReference>
<evidence type="ECO:0000256" key="6">
    <source>
        <dbReference type="ARBA" id="ARBA00023065"/>
    </source>
</evidence>
<dbReference type="EMBL" id="FWWY01000002">
    <property type="protein sequence ID" value="SMC08126.1"/>
    <property type="molecule type" value="Genomic_DNA"/>
</dbReference>
<dbReference type="NCBIfam" id="TIGR01297">
    <property type="entry name" value="CDF"/>
    <property type="match status" value="1"/>
</dbReference>
<evidence type="ECO:0000313" key="12">
    <source>
        <dbReference type="EMBL" id="SMC08126.1"/>
    </source>
</evidence>
<comment type="similarity">
    <text evidence="2">Belongs to the cation diffusion facilitator (CDF) transporter (TC 2.A.4) family. SLC30A subfamily.</text>
</comment>
<evidence type="ECO:0000256" key="8">
    <source>
        <dbReference type="SAM" id="MobiDB-lite"/>
    </source>
</evidence>
<feature type="transmembrane region" description="Helical" evidence="9">
    <location>
        <begin position="163"/>
        <end position="184"/>
    </location>
</feature>
<reference evidence="13" key="1">
    <citation type="submission" date="2017-04" db="EMBL/GenBank/DDBJ databases">
        <authorList>
            <person name="Varghese N."/>
            <person name="Submissions S."/>
        </authorList>
    </citation>
    <scope>NUCLEOTIDE SEQUENCE [LARGE SCALE GENOMIC DNA]</scope>
    <source>
        <strain evidence="13">DSM 9293</strain>
    </source>
</reference>
<dbReference type="PANTHER" id="PTHR11562">
    <property type="entry name" value="CATION EFFLUX PROTEIN/ ZINC TRANSPORTER"/>
    <property type="match status" value="1"/>
</dbReference>
<keyword evidence="4 9" id="KW-0812">Transmembrane</keyword>
<feature type="transmembrane region" description="Helical" evidence="9">
    <location>
        <begin position="129"/>
        <end position="151"/>
    </location>
</feature>
<feature type="domain" description="Cation efflux protein transmembrane" evidence="10">
    <location>
        <begin position="34"/>
        <end position="219"/>
    </location>
</feature>
<comment type="subcellular location">
    <subcellularLocation>
        <location evidence="1">Membrane</location>
        <topology evidence="1">Multi-pass membrane protein</topology>
    </subcellularLocation>
</comment>
<feature type="domain" description="Cation efflux protein cytoplasmic" evidence="11">
    <location>
        <begin position="228"/>
        <end position="296"/>
    </location>
</feature>
<keyword evidence="13" id="KW-1185">Reference proteome</keyword>
<dbReference type="Gene3D" id="1.20.1510.10">
    <property type="entry name" value="Cation efflux protein transmembrane domain"/>
    <property type="match status" value="1"/>
</dbReference>
<evidence type="ECO:0000259" key="10">
    <source>
        <dbReference type="Pfam" id="PF01545"/>
    </source>
</evidence>
<dbReference type="PANTHER" id="PTHR11562:SF17">
    <property type="entry name" value="RE54080P-RELATED"/>
    <property type="match status" value="1"/>
</dbReference>
<accession>A0A1W1WPG9</accession>
<dbReference type="AlphaFoldDB" id="A0A1W1WPG9"/>
<evidence type="ECO:0000256" key="3">
    <source>
        <dbReference type="ARBA" id="ARBA00022448"/>
    </source>
</evidence>
<dbReference type="SUPFAM" id="SSF161111">
    <property type="entry name" value="Cation efflux protein transmembrane domain-like"/>
    <property type="match status" value="1"/>
</dbReference>
<dbReference type="Proteomes" id="UP000192660">
    <property type="component" value="Unassembled WGS sequence"/>
</dbReference>
<dbReference type="GO" id="GO:0005886">
    <property type="term" value="C:plasma membrane"/>
    <property type="evidence" value="ECO:0007669"/>
    <property type="project" value="TreeGrafter"/>
</dbReference>
<keyword evidence="7 9" id="KW-0472">Membrane</keyword>
<dbReference type="InterPro" id="IPR050681">
    <property type="entry name" value="CDF/SLC30A"/>
</dbReference>